<evidence type="ECO:0000313" key="9">
    <source>
        <dbReference type="EMBL" id="MCP2353736.1"/>
    </source>
</evidence>
<keyword evidence="4" id="KW-0238">DNA-binding</keyword>
<comment type="similarity">
    <text evidence="2">Belongs to the transposase mutator family.</text>
</comment>
<comment type="caution">
    <text evidence="9">The sequence shown here is derived from an EMBL/GenBank/DDBJ whole genome shotgun (WGS) entry which is preliminary data.</text>
</comment>
<evidence type="ECO:0000256" key="5">
    <source>
        <dbReference type="ARBA" id="ARBA00023172"/>
    </source>
</evidence>
<dbReference type="PANTHER" id="PTHR33217:SF8">
    <property type="entry name" value="MUTATOR FAMILY TRANSPOSASE"/>
    <property type="match status" value="1"/>
</dbReference>
<dbReference type="AlphaFoldDB" id="A0A9X2G7K9"/>
<evidence type="ECO:0000256" key="4">
    <source>
        <dbReference type="ARBA" id="ARBA00023125"/>
    </source>
</evidence>
<dbReference type="Pfam" id="PF00872">
    <property type="entry name" value="Transposase_mut"/>
    <property type="match status" value="1"/>
</dbReference>
<dbReference type="EMBL" id="JAMZEB010000001">
    <property type="protein sequence ID" value="MCP2353686.1"/>
    <property type="molecule type" value="Genomic_DNA"/>
</dbReference>
<dbReference type="EMBL" id="JAMZEB010000001">
    <property type="protein sequence ID" value="MCP2353736.1"/>
    <property type="molecule type" value="Genomic_DNA"/>
</dbReference>
<comment type="function">
    <text evidence="1">Required for the transposition of the insertion element.</text>
</comment>
<evidence type="ECO:0000313" key="10">
    <source>
        <dbReference type="Proteomes" id="UP001139648"/>
    </source>
</evidence>
<evidence type="ECO:0000256" key="3">
    <source>
        <dbReference type="ARBA" id="ARBA00022578"/>
    </source>
</evidence>
<dbReference type="GO" id="GO:0003677">
    <property type="term" value="F:DNA binding"/>
    <property type="evidence" value="ECO:0007669"/>
    <property type="project" value="UniProtKB-KW"/>
</dbReference>
<dbReference type="PROSITE" id="PS01007">
    <property type="entry name" value="TRANSPOSASE_MUTATOR"/>
    <property type="match status" value="1"/>
</dbReference>
<dbReference type="PANTHER" id="PTHR33217">
    <property type="entry name" value="TRANSPOSASE FOR INSERTION SEQUENCE ELEMENT IS1081"/>
    <property type="match status" value="1"/>
</dbReference>
<evidence type="ECO:0000256" key="2">
    <source>
        <dbReference type="ARBA" id="ARBA00010961"/>
    </source>
</evidence>
<name>A0A9X2G7K9_9ACTN</name>
<dbReference type="GO" id="GO:0006313">
    <property type="term" value="P:DNA transposition"/>
    <property type="evidence" value="ECO:0007669"/>
    <property type="project" value="InterPro"/>
</dbReference>
<organism evidence="9 10">
    <name type="scientific">Nonomuraea thailandensis</name>
    <dbReference type="NCBI Taxonomy" id="1188745"/>
    <lineage>
        <taxon>Bacteria</taxon>
        <taxon>Bacillati</taxon>
        <taxon>Actinomycetota</taxon>
        <taxon>Actinomycetes</taxon>
        <taxon>Streptosporangiales</taxon>
        <taxon>Streptosporangiaceae</taxon>
        <taxon>Nonomuraea</taxon>
    </lineage>
</organism>
<evidence type="ECO:0000256" key="6">
    <source>
        <dbReference type="SAM" id="MobiDB-lite"/>
    </source>
</evidence>
<keyword evidence="3" id="KW-0815">Transposition</keyword>
<protein>
    <submittedName>
        <fullName evidence="9">Transposase</fullName>
    </submittedName>
</protein>
<proteinExistence type="inferred from homology"/>
<keyword evidence="10" id="KW-1185">Reference proteome</keyword>
<evidence type="ECO:0000313" key="7">
    <source>
        <dbReference type="EMBL" id="MCP2353183.1"/>
    </source>
</evidence>
<gene>
    <name evidence="7" type="ORF">HD597_000203</name>
    <name evidence="8" type="ORF">HD597_000706</name>
    <name evidence="9" type="ORF">HD597_000756</name>
</gene>
<feature type="region of interest" description="Disordered" evidence="6">
    <location>
        <begin position="1"/>
        <end position="23"/>
    </location>
</feature>
<accession>A0A9X2G7K9</accession>
<dbReference type="Proteomes" id="UP001139648">
    <property type="component" value="Unassembled WGS sequence"/>
</dbReference>
<sequence>MSTTRGRTALAAVGQDQHDDASALLGAAAHHGEEKSPHRDGEVPLRELLSDQVLDLLLERSRDGAGGLRLTGQGSMLGELVKAVLERALEAELSSHLGYGKHEVAGHGSGNSRNGRIGKTVQTGVGPVRLAVPRDRAGTFEPVLVPKRAGRVSGGLDDMIISLYAHGMSVRDIQHHLRQIYDTELSHEAISNITDAVLEEVRAWQARPLEAVYPVVFLDAIVVKVRDNHSVQAKPAYLAVGIDADGDKHVLGIWLAKTPLDAATAGESARFWTSVMNDLRNRGVRDILIACTDGLNGFEDAIHAAFPHTTVQACVVHLIRNALRPVARRDRAALAAELKKIYTSPSAEAAFDALAGFSASTWGERYPQAARVFEAAWDRFIPFFAFSPAVRKLLYTTNSIESLNYQLRKVTKARGHFPGDDAVVKLLWLAIINIEDKRARERAVTKEKTGKIKNSPSTARLIEGQRTIGWREALIELDIAYPGRIR</sequence>
<evidence type="ECO:0000256" key="1">
    <source>
        <dbReference type="ARBA" id="ARBA00002190"/>
    </source>
</evidence>
<reference evidence="9" key="1">
    <citation type="submission" date="2022-06" db="EMBL/GenBank/DDBJ databases">
        <title>Sequencing the genomes of 1000 actinobacteria strains.</title>
        <authorList>
            <person name="Klenk H.-P."/>
        </authorList>
    </citation>
    <scope>NUCLEOTIDE SEQUENCE</scope>
    <source>
        <strain evidence="9">DSM 46694</strain>
    </source>
</reference>
<dbReference type="NCBIfam" id="NF033543">
    <property type="entry name" value="transpos_IS256"/>
    <property type="match status" value="1"/>
</dbReference>
<dbReference type="InterPro" id="IPR001207">
    <property type="entry name" value="Transposase_mutator"/>
</dbReference>
<evidence type="ECO:0000313" key="8">
    <source>
        <dbReference type="EMBL" id="MCP2353686.1"/>
    </source>
</evidence>
<dbReference type="EMBL" id="JAMZEB010000001">
    <property type="protein sequence ID" value="MCP2353183.1"/>
    <property type="molecule type" value="Genomic_DNA"/>
</dbReference>
<keyword evidence="5" id="KW-0233">DNA recombination</keyword>
<dbReference type="GO" id="GO:0004803">
    <property type="term" value="F:transposase activity"/>
    <property type="evidence" value="ECO:0007669"/>
    <property type="project" value="InterPro"/>
</dbReference>